<evidence type="ECO:0000256" key="8">
    <source>
        <dbReference type="ARBA" id="ARBA00023242"/>
    </source>
</evidence>
<dbReference type="FunFam" id="2.40.50.430:FF:000002">
    <property type="entry name" value="DNA polymerase delta subunit"/>
    <property type="match status" value="1"/>
</dbReference>
<dbReference type="GO" id="GO:0003887">
    <property type="term" value="F:DNA-directed DNA polymerase activity"/>
    <property type="evidence" value="ECO:0007669"/>
    <property type="project" value="UniProtKB-KW"/>
</dbReference>
<dbReference type="GO" id="GO:1902969">
    <property type="term" value="P:mitotic DNA replication"/>
    <property type="evidence" value="ECO:0007669"/>
    <property type="project" value="UniProtKB-ARBA"/>
</dbReference>
<dbReference type="InterPro" id="IPR024826">
    <property type="entry name" value="DNA_pol_delta/II_ssu"/>
</dbReference>
<feature type="domain" description="Centromere/kinetochore protein zw10 middle" evidence="13">
    <location>
        <begin position="226"/>
        <end position="396"/>
    </location>
</feature>
<dbReference type="Gene3D" id="2.40.50.430">
    <property type="match status" value="1"/>
</dbReference>
<dbReference type="PANTHER" id="PTHR10416:SF0">
    <property type="entry name" value="DNA POLYMERASE DELTA SUBUNIT 2"/>
    <property type="match status" value="1"/>
</dbReference>
<keyword evidence="4" id="KW-0808">Transferase</keyword>
<dbReference type="InterPro" id="IPR040663">
    <property type="entry name" value="DNA_pol_D_N"/>
</dbReference>
<evidence type="ECO:0000256" key="6">
    <source>
        <dbReference type="ARBA" id="ARBA00022705"/>
    </source>
</evidence>
<proteinExistence type="inferred from homology"/>
<keyword evidence="6" id="KW-0235">DNA replication</keyword>
<dbReference type="InterPro" id="IPR048344">
    <property type="entry name" value="Zw10_middle"/>
</dbReference>
<feature type="compositionally biased region" description="Acidic residues" evidence="10">
    <location>
        <begin position="510"/>
        <end position="527"/>
    </location>
</feature>
<organism evidence="15 16">
    <name type="scientific">Drechslerella stenobrocha 248</name>
    <dbReference type="NCBI Taxonomy" id="1043628"/>
    <lineage>
        <taxon>Eukaryota</taxon>
        <taxon>Fungi</taxon>
        <taxon>Dikarya</taxon>
        <taxon>Ascomycota</taxon>
        <taxon>Pezizomycotina</taxon>
        <taxon>Orbiliomycetes</taxon>
        <taxon>Orbiliales</taxon>
        <taxon>Orbiliaceae</taxon>
        <taxon>Drechslerella</taxon>
    </lineage>
</organism>
<name>W7I1Z4_9PEZI</name>
<dbReference type="EMBL" id="KI966419">
    <property type="protein sequence ID" value="EWC46283.1"/>
    <property type="molecule type" value="Genomic_DNA"/>
</dbReference>
<dbReference type="Proteomes" id="UP000024837">
    <property type="component" value="Unassembled WGS sequence"/>
</dbReference>
<keyword evidence="5" id="KW-0548">Nucleotidyltransferase</keyword>
<dbReference type="Pfam" id="PF04042">
    <property type="entry name" value="DNA_pol_E_B"/>
    <property type="match status" value="1"/>
</dbReference>
<protein>
    <recommendedName>
        <fullName evidence="3">DNA-directed DNA polymerase</fullName>
        <ecNumber evidence="3">2.7.7.7</ecNumber>
    </recommendedName>
</protein>
<dbReference type="EC" id="2.7.7.7" evidence="3"/>
<accession>W7I1Z4</accession>
<evidence type="ECO:0000256" key="5">
    <source>
        <dbReference type="ARBA" id="ARBA00022695"/>
    </source>
</evidence>
<dbReference type="Pfam" id="PF18018">
    <property type="entry name" value="DNA_pol_D_N"/>
    <property type="match status" value="1"/>
</dbReference>
<feature type="region of interest" description="Disordered" evidence="10">
    <location>
        <begin position="450"/>
        <end position="548"/>
    </location>
</feature>
<dbReference type="Gene3D" id="1.10.357.150">
    <property type="match status" value="1"/>
</dbReference>
<dbReference type="GO" id="GO:0006281">
    <property type="term" value="P:DNA repair"/>
    <property type="evidence" value="ECO:0007669"/>
    <property type="project" value="UniProtKB-ARBA"/>
</dbReference>
<dbReference type="InterPro" id="IPR041863">
    <property type="entry name" value="PolD2_C"/>
</dbReference>
<keyword evidence="7" id="KW-0239">DNA-directed DNA polymerase</keyword>
<reference evidence="15 16" key="1">
    <citation type="submission" date="2013-05" db="EMBL/GenBank/DDBJ databases">
        <title>Drechslerella stenobrocha genome reveals carnivorous origination and mechanical trapping mechanism of predatory fungi.</title>
        <authorList>
            <person name="Liu X."/>
            <person name="Zhang W."/>
            <person name="Liu K."/>
        </authorList>
    </citation>
    <scope>NUCLEOTIDE SEQUENCE [LARGE SCALE GENOMIC DNA]</scope>
    <source>
        <strain evidence="15 16">248</strain>
    </source>
</reference>
<evidence type="ECO:0000256" key="2">
    <source>
        <dbReference type="ARBA" id="ARBA00006035"/>
    </source>
</evidence>
<dbReference type="GO" id="GO:0043625">
    <property type="term" value="C:delta DNA polymerase complex"/>
    <property type="evidence" value="ECO:0007669"/>
    <property type="project" value="TreeGrafter"/>
</dbReference>
<evidence type="ECO:0000313" key="15">
    <source>
        <dbReference type="EMBL" id="EWC46283.1"/>
    </source>
</evidence>
<evidence type="ECO:0000259" key="14">
    <source>
        <dbReference type="Pfam" id="PF22766"/>
    </source>
</evidence>
<evidence type="ECO:0000256" key="3">
    <source>
        <dbReference type="ARBA" id="ARBA00012417"/>
    </source>
</evidence>
<evidence type="ECO:0000259" key="11">
    <source>
        <dbReference type="Pfam" id="PF04042"/>
    </source>
</evidence>
<dbReference type="OrthoDB" id="3763at2759"/>
<keyword evidence="8" id="KW-0539">Nucleus</keyword>
<feature type="domain" description="DNA polymerase alpha/delta/epsilon subunit B" evidence="11">
    <location>
        <begin position="1029"/>
        <end position="1258"/>
    </location>
</feature>
<evidence type="ECO:0000256" key="1">
    <source>
        <dbReference type="ARBA" id="ARBA00004123"/>
    </source>
</evidence>
<gene>
    <name evidence="15" type="ORF">DRE_04454</name>
</gene>
<comment type="catalytic activity">
    <reaction evidence="9">
        <text>DNA(n) + a 2'-deoxyribonucleoside 5'-triphosphate = DNA(n+1) + diphosphate</text>
        <dbReference type="Rhea" id="RHEA:22508"/>
        <dbReference type="Rhea" id="RHEA-COMP:17339"/>
        <dbReference type="Rhea" id="RHEA-COMP:17340"/>
        <dbReference type="ChEBI" id="CHEBI:33019"/>
        <dbReference type="ChEBI" id="CHEBI:61560"/>
        <dbReference type="ChEBI" id="CHEBI:173112"/>
        <dbReference type="EC" id="2.7.7.7"/>
    </reaction>
</comment>
<evidence type="ECO:0000259" key="13">
    <source>
        <dbReference type="Pfam" id="PF20665"/>
    </source>
</evidence>
<dbReference type="Pfam" id="PF20665">
    <property type="entry name" value="Zw10_middle"/>
    <property type="match status" value="1"/>
</dbReference>
<feature type="compositionally biased region" description="Acidic residues" evidence="10">
    <location>
        <begin position="471"/>
        <end position="494"/>
    </location>
</feature>
<feature type="domain" description="ZW10 C-terminal helical" evidence="14">
    <location>
        <begin position="706"/>
        <end position="840"/>
    </location>
</feature>
<dbReference type="InterPro" id="IPR007185">
    <property type="entry name" value="DNA_pol_a/d/e_bsu"/>
</dbReference>
<evidence type="ECO:0000259" key="12">
    <source>
        <dbReference type="Pfam" id="PF18018"/>
    </source>
</evidence>
<dbReference type="InterPro" id="IPR055148">
    <property type="entry name" value="ZW10_C_2"/>
</dbReference>
<evidence type="ECO:0000256" key="4">
    <source>
        <dbReference type="ARBA" id="ARBA00022679"/>
    </source>
</evidence>
<evidence type="ECO:0000313" key="16">
    <source>
        <dbReference type="Proteomes" id="UP000024837"/>
    </source>
</evidence>
<keyword evidence="16" id="KW-1185">Reference proteome</keyword>
<comment type="subcellular location">
    <subcellularLocation>
        <location evidence="1">Nucleus</location>
    </subcellularLocation>
</comment>
<dbReference type="PANTHER" id="PTHR10416">
    <property type="entry name" value="DNA POLYMERASE DELTA SUBUNIT 2"/>
    <property type="match status" value="1"/>
</dbReference>
<comment type="similarity">
    <text evidence="2">Belongs to the DNA polymerase delta/II small subunit family.</text>
</comment>
<sequence length="1306" mass="144862">MVDATEIAQAVLRATDGLFPESDEVSSAELSPANLPAILVLLQETINGIKSEIRHVGESNQEDVVAWTNEARKLHKELAQDHESLDDIAKFELNGTKLDDRVRDLSSQQALLTKEIAFNEDLVALLCDLKGLQDAVSEARTHAVQGSLNEACERFEDASHGLDKLSEFDHVLAVGLMKENVRALRESLVQQVEEGWATLITSNIEDSSLTILQSVPIGSGSASGADLIKALERLGILRERLDRLHYRVTHVLLFPRLDTSSGAGYQFSIDAGHTTIKLERRSNHNQTSSALYSDLKVIFDFLSEKLGSSIAQLLSGILTPAVLNLLMGSYLPLCIPTNLDLFSDFETVLTETTDFEKYLDKAGWLGRTKGELKDWVSRTPRIWLNRRRESALDSLRKTFSRGLGQRHRAERVERAQEVDGVLEGVSKPIDEAEDHWDTNWDVDINEDEPVKAQPTSQPTSEQPKKVSQPSIDEDEDISGWGFDDDINIDDEADTGDPVAQADSLQAGQNEDTEATEDGMEWGWGDEDDTKKKDPPQQTNGKPGEKEVKDITLTETYSITSIPQEVVDIILRTIDEATKLSQPEYSNLTIASSISGLLGIPASVLTAYRALSGIFYRDDPSPAICIYNDCEWLEEHLLELEKDIKSRSGPFAGFDLQPSIQAISLFGRRTYWREMDSKRIILSDLMDGAQGFENCTQYPMSLNCETAIDSIIQAIQGIEMQWRDTLSRSALLQSLGSLLNTVVTKFINDVEDLGDISADASVSLASYVSEIGKLEQLFLLPGQPEDALPMTPVYCEKWLKFQYLGNILDSTMVEIMDLWREGALVDFEKDELIDLVKAFETPPFERQQTVYKTDPQFQLDSHSYQTQYVDIYFLRLAQLKPIVEAAGRQKWEGMEIAGELVRRVDRVLDVRQGELCWVAGTVYMEMPLKPNVLEDISKDHFLAAPPSRQKYRDFQKDEIMLEDESGRIRLIGNTINREMLVTGCVIAVMGTETAGGEFEVGDIILPELPPQSPRPPPASMPPGKKRYVGLVSGLNITGNVHESIETHLLTEYLLGETGGPEDRAQSSSISRLIIAGNSLADSQAHAVDEAAGSSSAAGAAGARPKHKKYGYDAAAYNPKPTTTLDSLMADLCTSISVTLMPGESDPANTSLPQQKMHPTMFPAAKYYTGSTFIPTTNPSACEIDGVRFLGTSGQTIDDIFKYVDSNDRLGMMERTLRWRHVAPTAPDTLWCFPFQDVDKFIVEDCPHVYFVGNQPEFGTRLAYGPKDQVVRLVALPKFSETGELVLLDLDTLECELVSFKSRSAATA</sequence>
<dbReference type="GO" id="GO:0003677">
    <property type="term" value="F:DNA binding"/>
    <property type="evidence" value="ECO:0007669"/>
    <property type="project" value="InterPro"/>
</dbReference>
<evidence type="ECO:0000256" key="9">
    <source>
        <dbReference type="ARBA" id="ARBA00049244"/>
    </source>
</evidence>
<dbReference type="GO" id="GO:0006273">
    <property type="term" value="P:lagging strand elongation"/>
    <property type="evidence" value="ECO:0007669"/>
    <property type="project" value="UniProtKB-ARBA"/>
</dbReference>
<dbReference type="FunFam" id="3.60.21.50:FF:000002">
    <property type="entry name" value="DNA polymerase delta small subunit"/>
    <property type="match status" value="1"/>
</dbReference>
<dbReference type="CDD" id="cd07387">
    <property type="entry name" value="MPP_PolD2_C"/>
    <property type="match status" value="1"/>
</dbReference>
<evidence type="ECO:0000256" key="10">
    <source>
        <dbReference type="SAM" id="MobiDB-lite"/>
    </source>
</evidence>
<dbReference type="Gene3D" id="3.60.21.50">
    <property type="match status" value="1"/>
</dbReference>
<feature type="compositionally biased region" description="Polar residues" evidence="10">
    <location>
        <begin position="453"/>
        <end position="470"/>
    </location>
</feature>
<dbReference type="HOGENOM" id="CLU_261078_0_0_1"/>
<dbReference type="Pfam" id="PF22766">
    <property type="entry name" value="ZW10_C2"/>
    <property type="match status" value="1"/>
</dbReference>
<dbReference type="InterPro" id="IPR046362">
    <property type="entry name" value="Zw10/DSL1_C_sf"/>
</dbReference>
<feature type="domain" description="DNA polymerase delta subunit OB-fold" evidence="12">
    <location>
        <begin position="866"/>
        <end position="1002"/>
    </location>
</feature>
<evidence type="ECO:0000256" key="7">
    <source>
        <dbReference type="ARBA" id="ARBA00022932"/>
    </source>
</evidence>